<keyword evidence="1" id="KW-0175">Coiled coil</keyword>
<evidence type="ECO:0000313" key="3">
    <source>
        <dbReference type="EMBL" id="KAK7288518.1"/>
    </source>
</evidence>
<dbReference type="EMBL" id="JAYWIO010000001">
    <property type="protein sequence ID" value="KAK7288518.1"/>
    <property type="molecule type" value="Genomic_DNA"/>
</dbReference>
<feature type="region of interest" description="Disordered" evidence="2">
    <location>
        <begin position="30"/>
        <end position="55"/>
    </location>
</feature>
<keyword evidence="4" id="KW-1185">Reference proteome</keyword>
<feature type="coiled-coil region" evidence="1">
    <location>
        <begin position="233"/>
        <end position="276"/>
    </location>
</feature>
<accession>A0AAN9IY38</accession>
<name>A0AAN9IY38_CROPI</name>
<proteinExistence type="predicted"/>
<comment type="caution">
    <text evidence="3">The sequence shown here is derived from an EMBL/GenBank/DDBJ whole genome shotgun (WGS) entry which is preliminary data.</text>
</comment>
<dbReference type="PANTHER" id="PTHR33144:SF25">
    <property type="entry name" value="DUF4216 DOMAIN-CONTAINING PROTEIN"/>
    <property type="match status" value="1"/>
</dbReference>
<evidence type="ECO:0000313" key="4">
    <source>
        <dbReference type="Proteomes" id="UP001372338"/>
    </source>
</evidence>
<evidence type="ECO:0000256" key="2">
    <source>
        <dbReference type="SAM" id="MobiDB-lite"/>
    </source>
</evidence>
<organism evidence="3 4">
    <name type="scientific">Crotalaria pallida</name>
    <name type="common">Smooth rattlebox</name>
    <name type="synonym">Crotalaria striata</name>
    <dbReference type="NCBI Taxonomy" id="3830"/>
    <lineage>
        <taxon>Eukaryota</taxon>
        <taxon>Viridiplantae</taxon>
        <taxon>Streptophyta</taxon>
        <taxon>Embryophyta</taxon>
        <taxon>Tracheophyta</taxon>
        <taxon>Spermatophyta</taxon>
        <taxon>Magnoliopsida</taxon>
        <taxon>eudicotyledons</taxon>
        <taxon>Gunneridae</taxon>
        <taxon>Pentapetalae</taxon>
        <taxon>rosids</taxon>
        <taxon>fabids</taxon>
        <taxon>Fabales</taxon>
        <taxon>Fabaceae</taxon>
        <taxon>Papilionoideae</taxon>
        <taxon>50 kb inversion clade</taxon>
        <taxon>genistoids sensu lato</taxon>
        <taxon>core genistoids</taxon>
        <taxon>Crotalarieae</taxon>
        <taxon>Crotalaria</taxon>
    </lineage>
</organism>
<protein>
    <submittedName>
        <fullName evidence="3">Uncharacterized protein</fullName>
    </submittedName>
</protein>
<gene>
    <name evidence="3" type="ORF">RIF29_01979</name>
</gene>
<sequence length="296" mass="34971">MTGGHGCMSEEGEAKEEAKSIVVYVVDGVDSPQDRLEPGARGTTSEIEGDEAAVRESRRRRIWKTRLHYYYKSMNSDEEHLKNPPPYLPQDQWEYCVKRFGSEEFKKISERNSKNRLSEKRCTHTTGNLSFTEFEDKMVKQNKGVKPHADAIWLAEHTHENDDGELEWADPIRSKKYMYDELKEVITTNGDTMTQKEVLLEALKPRSGYFRGKGTTLRGYTKGQHQILQQKEMQKQQQIIQEQEQRIKELEEMREQDKKELEMIRERDKKEMLEQQQHAMDVFKLQMMEMFARRVE</sequence>
<dbReference type="Proteomes" id="UP001372338">
    <property type="component" value="Unassembled WGS sequence"/>
</dbReference>
<evidence type="ECO:0000256" key="1">
    <source>
        <dbReference type="SAM" id="Coils"/>
    </source>
</evidence>
<dbReference type="PANTHER" id="PTHR33144">
    <property type="entry name" value="OS10G0409366 PROTEIN-RELATED"/>
    <property type="match status" value="1"/>
</dbReference>
<dbReference type="Pfam" id="PF03004">
    <property type="entry name" value="Transposase_24"/>
    <property type="match status" value="1"/>
</dbReference>
<dbReference type="InterPro" id="IPR004252">
    <property type="entry name" value="Probable_transposase_24"/>
</dbReference>
<reference evidence="3 4" key="1">
    <citation type="submission" date="2024-01" db="EMBL/GenBank/DDBJ databases">
        <title>The genomes of 5 underutilized Papilionoideae crops provide insights into root nodulation and disease resistanc.</title>
        <authorList>
            <person name="Yuan L."/>
        </authorList>
    </citation>
    <scope>NUCLEOTIDE SEQUENCE [LARGE SCALE GENOMIC DNA]</scope>
    <source>
        <strain evidence="3">ZHUSHIDOU_FW_LH</strain>
        <tissue evidence="3">Leaf</tissue>
    </source>
</reference>
<dbReference type="AlphaFoldDB" id="A0AAN9IY38"/>